<dbReference type="SUPFAM" id="SSF53474">
    <property type="entry name" value="alpha/beta-Hydrolases"/>
    <property type="match status" value="1"/>
</dbReference>
<accession>A0ABV1WLP5</accession>
<reference evidence="1 2" key="1">
    <citation type="submission" date="2024-06" db="EMBL/GenBank/DDBJ databases">
        <title>The Natural Products Discovery Center: Release of the First 8490 Sequenced Strains for Exploring Actinobacteria Biosynthetic Diversity.</title>
        <authorList>
            <person name="Kalkreuter E."/>
            <person name="Kautsar S.A."/>
            <person name="Yang D."/>
            <person name="Bader C.D."/>
            <person name="Teijaro C.N."/>
            <person name="Fluegel L."/>
            <person name="Davis C.M."/>
            <person name="Simpson J.R."/>
            <person name="Lauterbach L."/>
            <person name="Steele A.D."/>
            <person name="Gui C."/>
            <person name="Meng S."/>
            <person name="Li G."/>
            <person name="Viehrig K."/>
            <person name="Ye F."/>
            <person name="Su P."/>
            <person name="Kiefer A.F."/>
            <person name="Nichols A."/>
            <person name="Cepeda A.J."/>
            <person name="Yan W."/>
            <person name="Fan B."/>
            <person name="Jiang Y."/>
            <person name="Adhikari A."/>
            <person name="Zheng C.-J."/>
            <person name="Schuster L."/>
            <person name="Cowan T.M."/>
            <person name="Smanski M.J."/>
            <person name="Chevrette M.G."/>
            <person name="De Carvalho L.P.S."/>
            <person name="Shen B."/>
        </authorList>
    </citation>
    <scope>NUCLEOTIDE SEQUENCE [LARGE SCALE GENOMIC DNA]</scope>
    <source>
        <strain evidence="1 2">NPDC000634</strain>
    </source>
</reference>
<protein>
    <submittedName>
        <fullName evidence="1">Alpha/beta hydrolase</fullName>
    </submittedName>
</protein>
<proteinExistence type="predicted"/>
<dbReference type="InterPro" id="IPR029058">
    <property type="entry name" value="AB_hydrolase_fold"/>
</dbReference>
<dbReference type="GO" id="GO:0016787">
    <property type="term" value="F:hydrolase activity"/>
    <property type="evidence" value="ECO:0007669"/>
    <property type="project" value="UniProtKB-KW"/>
</dbReference>
<keyword evidence="2" id="KW-1185">Reference proteome</keyword>
<name>A0ABV1WLP5_9ACTN</name>
<feature type="non-terminal residue" evidence="1">
    <location>
        <position position="1"/>
    </location>
</feature>
<dbReference type="Gene3D" id="3.40.50.1820">
    <property type="entry name" value="alpha/beta hydrolase"/>
    <property type="match status" value="1"/>
</dbReference>
<keyword evidence="1" id="KW-0378">Hydrolase</keyword>
<dbReference type="Proteomes" id="UP001458415">
    <property type="component" value="Unassembled WGS sequence"/>
</dbReference>
<organism evidence="1 2">
    <name type="scientific">Streptomyces carpinensis</name>
    <dbReference type="NCBI Taxonomy" id="66369"/>
    <lineage>
        <taxon>Bacteria</taxon>
        <taxon>Bacillati</taxon>
        <taxon>Actinomycetota</taxon>
        <taxon>Actinomycetes</taxon>
        <taxon>Kitasatosporales</taxon>
        <taxon>Streptomycetaceae</taxon>
        <taxon>Streptomyces</taxon>
    </lineage>
</organism>
<dbReference type="EMBL" id="JBEPCU010002008">
    <property type="protein sequence ID" value="MER6984783.1"/>
    <property type="molecule type" value="Genomic_DNA"/>
</dbReference>
<sequence length="98" mass="10907">RPPARRPDGDLPYDWAMITATDEQRNAPDPVWWEHMGRITAPTLLVAGGPRSFIPQEQITTLAGLIPDARVVTVDAGHLVHETRPEEFLTVVEPFLAD</sequence>
<evidence type="ECO:0000313" key="2">
    <source>
        <dbReference type="Proteomes" id="UP001458415"/>
    </source>
</evidence>
<evidence type="ECO:0000313" key="1">
    <source>
        <dbReference type="EMBL" id="MER6984783.1"/>
    </source>
</evidence>
<gene>
    <name evidence="1" type="ORF">ABT317_49565</name>
</gene>
<comment type="caution">
    <text evidence="1">The sequence shown here is derived from an EMBL/GenBank/DDBJ whole genome shotgun (WGS) entry which is preliminary data.</text>
</comment>